<evidence type="ECO:0000313" key="1">
    <source>
        <dbReference type="EMBL" id="MDO5974263.1"/>
    </source>
</evidence>
<sequence>MGLIKGFVTIYFIASKHTKPQNTNKQGLYGVNEICSAALARYPLAIPFFPLVKIPSQLTKKSVTLLLKNYFFLMGTVI</sequence>
<evidence type="ECO:0000313" key="2">
    <source>
        <dbReference type="Proteomes" id="UP001176806"/>
    </source>
</evidence>
<proteinExistence type="predicted"/>
<organism evidence="1 2">
    <name type="scientific">Flavivirga jejuensis</name>
    <dbReference type="NCBI Taxonomy" id="870487"/>
    <lineage>
        <taxon>Bacteria</taxon>
        <taxon>Pseudomonadati</taxon>
        <taxon>Bacteroidota</taxon>
        <taxon>Flavobacteriia</taxon>
        <taxon>Flavobacteriales</taxon>
        <taxon>Flavobacteriaceae</taxon>
        <taxon>Flavivirga</taxon>
    </lineage>
</organism>
<accession>A0ABT8WM89</accession>
<dbReference type="EMBL" id="JAUOEL010000002">
    <property type="protein sequence ID" value="MDO5974263.1"/>
    <property type="molecule type" value="Genomic_DNA"/>
</dbReference>
<protein>
    <submittedName>
        <fullName evidence="1">Uncharacterized protein</fullName>
    </submittedName>
</protein>
<dbReference type="RefSeq" id="WP_345027134.1">
    <property type="nucleotide sequence ID" value="NZ_BAABDA010000002.1"/>
</dbReference>
<reference evidence="1" key="1">
    <citation type="submission" date="2023-07" db="EMBL/GenBank/DDBJ databases">
        <title>Two novel species in the genus Flavivirga.</title>
        <authorList>
            <person name="Kwon K."/>
        </authorList>
    </citation>
    <scope>NUCLEOTIDE SEQUENCE</scope>
    <source>
        <strain evidence="1">KACC 14158</strain>
    </source>
</reference>
<dbReference type="Proteomes" id="UP001176806">
    <property type="component" value="Unassembled WGS sequence"/>
</dbReference>
<keyword evidence="2" id="KW-1185">Reference proteome</keyword>
<gene>
    <name evidence="1" type="ORF">Q4Q40_08715</name>
</gene>
<name>A0ABT8WM89_9FLAO</name>
<comment type="caution">
    <text evidence="1">The sequence shown here is derived from an EMBL/GenBank/DDBJ whole genome shotgun (WGS) entry which is preliminary data.</text>
</comment>